<feature type="compositionally biased region" description="Basic and acidic residues" evidence="2">
    <location>
        <begin position="242"/>
        <end position="251"/>
    </location>
</feature>
<dbReference type="STRING" id="133412.A0A1R1XSZ5"/>
<feature type="compositionally biased region" description="Polar residues" evidence="2">
    <location>
        <begin position="1009"/>
        <end position="1026"/>
    </location>
</feature>
<feature type="compositionally biased region" description="Polar residues" evidence="2">
    <location>
        <begin position="50"/>
        <end position="59"/>
    </location>
</feature>
<feature type="region of interest" description="Disordered" evidence="2">
    <location>
        <begin position="27"/>
        <end position="84"/>
    </location>
</feature>
<feature type="region of interest" description="Disordered" evidence="2">
    <location>
        <begin position="383"/>
        <end position="459"/>
    </location>
</feature>
<evidence type="ECO:0000313" key="5">
    <source>
        <dbReference type="Proteomes" id="UP000187283"/>
    </source>
</evidence>
<name>A0A1R1XSZ5_9FUNG</name>
<feature type="compositionally biased region" description="Polar residues" evidence="2">
    <location>
        <begin position="119"/>
        <end position="165"/>
    </location>
</feature>
<feature type="region of interest" description="Disordered" evidence="2">
    <location>
        <begin position="96"/>
        <end position="165"/>
    </location>
</feature>
<feature type="compositionally biased region" description="Polar residues" evidence="2">
    <location>
        <begin position="527"/>
        <end position="555"/>
    </location>
</feature>
<organism evidence="4 5">
    <name type="scientific">Smittium culicis</name>
    <dbReference type="NCBI Taxonomy" id="133412"/>
    <lineage>
        <taxon>Eukaryota</taxon>
        <taxon>Fungi</taxon>
        <taxon>Fungi incertae sedis</taxon>
        <taxon>Zoopagomycota</taxon>
        <taxon>Kickxellomycotina</taxon>
        <taxon>Harpellomycetes</taxon>
        <taxon>Harpellales</taxon>
        <taxon>Legeriomycetaceae</taxon>
        <taxon>Smittium</taxon>
    </lineage>
</organism>
<keyword evidence="5" id="KW-1185">Reference proteome</keyword>
<evidence type="ECO:0000256" key="2">
    <source>
        <dbReference type="SAM" id="MobiDB-lite"/>
    </source>
</evidence>
<proteinExistence type="predicted"/>
<gene>
    <name evidence="4" type="ORF">AYI70_g5758</name>
    <name evidence="3" type="ORF">AYI70_g9774</name>
</gene>
<feature type="compositionally biased region" description="Polar residues" evidence="2">
    <location>
        <begin position="487"/>
        <end position="520"/>
    </location>
</feature>
<feature type="region of interest" description="Disordered" evidence="2">
    <location>
        <begin position="891"/>
        <end position="925"/>
    </location>
</feature>
<feature type="region of interest" description="Disordered" evidence="2">
    <location>
        <begin position="276"/>
        <end position="345"/>
    </location>
</feature>
<feature type="compositionally biased region" description="Polar residues" evidence="2">
    <location>
        <begin position="398"/>
        <end position="410"/>
    </location>
</feature>
<feature type="compositionally biased region" description="Polar residues" evidence="2">
    <location>
        <begin position="418"/>
        <end position="429"/>
    </location>
</feature>
<feature type="region of interest" description="Disordered" evidence="2">
    <location>
        <begin position="237"/>
        <end position="256"/>
    </location>
</feature>
<dbReference type="AlphaFoldDB" id="A0A1R1XSZ5"/>
<feature type="region of interest" description="Disordered" evidence="2">
    <location>
        <begin position="1009"/>
        <end position="1051"/>
    </location>
</feature>
<protein>
    <submittedName>
        <fullName evidence="4">Uncharacterized protein</fullName>
    </submittedName>
</protein>
<dbReference type="OrthoDB" id="5600564at2759"/>
<feature type="compositionally biased region" description="Basic and acidic residues" evidence="2">
    <location>
        <begin position="906"/>
        <end position="915"/>
    </location>
</feature>
<comment type="caution">
    <text evidence="4">The sequence shown here is derived from an EMBL/GenBank/DDBJ whole genome shotgun (WGS) entry which is preliminary data.</text>
</comment>
<feature type="compositionally biased region" description="Polar residues" evidence="2">
    <location>
        <begin position="290"/>
        <end position="307"/>
    </location>
</feature>
<feature type="coiled-coil region" evidence="1">
    <location>
        <begin position="558"/>
        <end position="771"/>
    </location>
</feature>
<evidence type="ECO:0000313" key="4">
    <source>
        <dbReference type="EMBL" id="OMJ17760.1"/>
    </source>
</evidence>
<dbReference type="EMBL" id="LSSN01001945">
    <property type="protein sequence ID" value="OMJ17760.1"/>
    <property type="molecule type" value="Genomic_DNA"/>
</dbReference>
<dbReference type="Proteomes" id="UP000187283">
    <property type="component" value="Unassembled WGS sequence"/>
</dbReference>
<dbReference type="EMBL" id="LSSN01004532">
    <property type="protein sequence ID" value="OMJ11362.1"/>
    <property type="molecule type" value="Genomic_DNA"/>
</dbReference>
<reference evidence="4 5" key="1">
    <citation type="submission" date="2017-01" db="EMBL/GenBank/DDBJ databases">
        <authorList>
            <person name="Mah S.A."/>
            <person name="Swanson W.J."/>
            <person name="Moy G.W."/>
            <person name="Vacquier V.D."/>
        </authorList>
    </citation>
    <scope>NUCLEOTIDE SEQUENCE [LARGE SCALE GENOMIC DNA]</scope>
    <source>
        <strain evidence="4 5">GSMNP</strain>
    </source>
</reference>
<accession>A0A1R1XSZ5</accession>
<evidence type="ECO:0000313" key="3">
    <source>
        <dbReference type="EMBL" id="OMJ11362.1"/>
    </source>
</evidence>
<feature type="region of interest" description="Disordered" evidence="2">
    <location>
        <begin position="487"/>
        <end position="555"/>
    </location>
</feature>
<feature type="compositionally biased region" description="Polar residues" evidence="2">
    <location>
        <begin position="1033"/>
        <end position="1047"/>
    </location>
</feature>
<sequence length="1278" mass="142266">MKSSSQIYSSLTPISSNQAQLSEFKRLIPTLPKPNTLSPKTPGGELYINDHQTQDQFNDSIPDEFNTGLHSIHSSSKKEYSSPNFLSLQGNSKLDFSSSKIPSPSPSSLNPSNNRQSSYNSHKSALSFARNSPTKTLEQSSLINLKTSRPMNPNENKDFGNSTEVDCSSSPYSNTNFSNSIHTIDTIKADDAWSIISFDQKEEFESYIKISGKLNSQRDIIDNEILLINQPQEKLNSSNLSEKTKTPEKSIDIQASKSSGFDIGDLNVPEIPLAFENESSEKSSERNSIPLKSTSIDPQNVSKTTKTLPPKIKSLTISPDKRHSGLPTISSKKSHQNSLHRYSSIDISRRSGPLLHESKNINKISPNIKNNFIAVNKNITKPIPPKALSTLGIKKKTQGSNSDSPTSPKIQKSRIIPKSSNSALPSSIHRNSHLPTHKDTPASGNDKTAPHISSISRNSSKIISANKAYSPIASSSRSEANTKARLTQNISNYKPSLTPTVNQSSQENKTKNIPASISTSRAHKTSSRLSTNAVPSSRLSRNFTQTSKSPSTLSDVNETDLEKNYKILKSSIQALQLENSKLESTLNESKNNSIAIKSESEKIGEYLKSKILTLEKELEIQKKSFFNELEEQKKNLDLKNQRISNLESQIKLKEDQHSNKIQEINNKHTVLLSKIKNDNEILSTSVTQAESERKNLKESLINLSYQVTVKQGMIDNLNENIIKKSESIKQLEALVEELNNPPIIKEYEDMVINLTTERNKLKSEIDSFKQQSSNRCTELSNSNLAMLKNYKNLTSSLLKFLEVTNKLTGVPSDLLKISRIADNIIRGTENLTNEKSSPLFSNAKPGNEKPLISQIPDNADLITELDLVVNELIKIYQNSNGSVKQSFTLSNNHSNTLNSESQVDTRSSHDQRDHSSNLGLKKSSESLKATDSEFSGLKINTQFSILEQPSFNPIAVRSNEHAGLAHIETNKIYEVASPSSHLSSNLTFSPSVYSPATKNQTIILQSENNTFDNSQINSHKYNTPSQAKKELSSFDSANNKPSDNSPKYNEDIDLKKDLSDSLSSDFSKLNFSSPRNVRNSFSGNFNSRDITNMDSQGTDSHSLNLIPEKDRTSIGNSSFNGPNSYYTTEAMNQCSEEIIEHKSTVFNPRFSLLYSNNAKSPTNSINNPVSPYSIDKSLNEIGPIAENKPYSELSDTTIPLNDLMEKLKADDDDSAEELDDKLRRLVLEKNKAQSELSRIPANPGHRAKRRKDELEELLFNINGLISGVRYRFRHYIQK</sequence>
<feature type="compositionally biased region" description="Low complexity" evidence="2">
    <location>
        <begin position="97"/>
        <end position="118"/>
    </location>
</feature>
<evidence type="ECO:0000256" key="1">
    <source>
        <dbReference type="SAM" id="Coils"/>
    </source>
</evidence>
<feature type="compositionally biased region" description="Polar residues" evidence="2">
    <location>
        <begin position="327"/>
        <end position="341"/>
    </location>
</feature>
<keyword evidence="1" id="KW-0175">Coiled coil</keyword>